<protein>
    <submittedName>
        <fullName evidence="1">Uncharacterized protein</fullName>
    </submittedName>
</protein>
<proteinExistence type="predicted"/>
<dbReference type="Proteomes" id="UP000007029">
    <property type="component" value="Chromosome"/>
</dbReference>
<keyword evidence="2" id="KW-1185">Reference proteome</keyword>
<accession>Q16C75</accession>
<dbReference type="KEGG" id="rde:RD1_0733"/>
<dbReference type="EMBL" id="CP000362">
    <property type="protein sequence ID" value="ABG30418.1"/>
    <property type="molecule type" value="Genomic_DNA"/>
</dbReference>
<reference evidence="1 2" key="1">
    <citation type="journal article" date="2007" name="J. Bacteriol.">
        <title>The complete genome sequence of Roseobacter denitrificans reveals a mixotrophic rather than photosynthetic metabolism.</title>
        <authorList>
            <person name="Swingley W.D."/>
            <person name="Sadekar S."/>
            <person name="Mastrian S.D."/>
            <person name="Matthies H.J."/>
            <person name="Hao J."/>
            <person name="Ramos H."/>
            <person name="Acharya C.R."/>
            <person name="Conrad A.L."/>
            <person name="Taylor H.L."/>
            <person name="Dejesa L.C."/>
            <person name="Shah M.K."/>
            <person name="O'huallachain M.E."/>
            <person name="Lince M.T."/>
            <person name="Blankenship R.E."/>
            <person name="Beatty J.T."/>
            <person name="Touchman J.W."/>
        </authorList>
    </citation>
    <scope>NUCLEOTIDE SEQUENCE [LARGE SCALE GENOMIC DNA]</scope>
    <source>
        <strain evidence="2">ATCC 33942 / OCh 114</strain>
    </source>
</reference>
<dbReference type="AlphaFoldDB" id="Q16C75"/>
<organism evidence="1 2">
    <name type="scientific">Roseobacter denitrificans (strain ATCC 33942 / OCh 114)</name>
    <name type="common">Erythrobacter sp. (strain OCh 114)</name>
    <name type="synonym">Roseobacter denitrificans</name>
    <dbReference type="NCBI Taxonomy" id="375451"/>
    <lineage>
        <taxon>Bacteria</taxon>
        <taxon>Pseudomonadati</taxon>
        <taxon>Pseudomonadota</taxon>
        <taxon>Alphaproteobacteria</taxon>
        <taxon>Rhodobacterales</taxon>
        <taxon>Roseobacteraceae</taxon>
        <taxon>Roseobacter</taxon>
    </lineage>
</organism>
<dbReference type="HOGENOM" id="CLU_3157308_0_0_5"/>
<evidence type="ECO:0000313" key="2">
    <source>
        <dbReference type="Proteomes" id="UP000007029"/>
    </source>
</evidence>
<name>Q16C75_ROSDO</name>
<sequence>MSLFARPISVELMNLFPAIQAASFRNGELIFKTPVRQRATCLRASLDI</sequence>
<gene>
    <name evidence="1" type="ordered locus">RD1_0733</name>
</gene>
<evidence type="ECO:0000313" key="1">
    <source>
        <dbReference type="EMBL" id="ABG30418.1"/>
    </source>
</evidence>